<name>A0A0D2LQF9_HYPSF</name>
<feature type="non-terminal residue" evidence="1">
    <location>
        <position position="1"/>
    </location>
</feature>
<dbReference type="AlphaFoldDB" id="A0A0D2LQF9"/>
<evidence type="ECO:0000313" key="2">
    <source>
        <dbReference type="Proteomes" id="UP000054270"/>
    </source>
</evidence>
<gene>
    <name evidence="1" type="ORF">HYPSUDRAFT_50024</name>
</gene>
<dbReference type="EMBL" id="KN817796">
    <property type="protein sequence ID" value="KJA13053.1"/>
    <property type="molecule type" value="Genomic_DNA"/>
</dbReference>
<protein>
    <submittedName>
        <fullName evidence="1">Uncharacterized protein</fullName>
    </submittedName>
</protein>
<sequence>MRGREASSLPKKEDLKTERLECCTLPTPLGVQRPRRRGVPAAGAAVILLFLRSCKLAGVDVTQAMWCHASRLSIRRSRRGRVRCVMGRRAGMVGLGKATGDAV</sequence>
<accession>A0A0D2LQF9</accession>
<keyword evidence="2" id="KW-1185">Reference proteome</keyword>
<reference evidence="2" key="1">
    <citation type="submission" date="2014-04" db="EMBL/GenBank/DDBJ databases">
        <title>Evolutionary Origins and Diversification of the Mycorrhizal Mutualists.</title>
        <authorList>
            <consortium name="DOE Joint Genome Institute"/>
            <consortium name="Mycorrhizal Genomics Consortium"/>
            <person name="Kohler A."/>
            <person name="Kuo A."/>
            <person name="Nagy L.G."/>
            <person name="Floudas D."/>
            <person name="Copeland A."/>
            <person name="Barry K.W."/>
            <person name="Cichocki N."/>
            <person name="Veneault-Fourrey C."/>
            <person name="LaButti K."/>
            <person name="Lindquist E.A."/>
            <person name="Lipzen A."/>
            <person name="Lundell T."/>
            <person name="Morin E."/>
            <person name="Murat C."/>
            <person name="Riley R."/>
            <person name="Ohm R."/>
            <person name="Sun H."/>
            <person name="Tunlid A."/>
            <person name="Henrissat B."/>
            <person name="Grigoriev I.V."/>
            <person name="Hibbett D.S."/>
            <person name="Martin F."/>
        </authorList>
    </citation>
    <scope>NUCLEOTIDE SEQUENCE [LARGE SCALE GENOMIC DNA]</scope>
    <source>
        <strain evidence="2">FD-334 SS-4</strain>
    </source>
</reference>
<proteinExistence type="predicted"/>
<evidence type="ECO:0000313" key="1">
    <source>
        <dbReference type="EMBL" id="KJA13053.1"/>
    </source>
</evidence>
<organism evidence="1 2">
    <name type="scientific">Hypholoma sublateritium (strain FD-334 SS-4)</name>
    <dbReference type="NCBI Taxonomy" id="945553"/>
    <lineage>
        <taxon>Eukaryota</taxon>
        <taxon>Fungi</taxon>
        <taxon>Dikarya</taxon>
        <taxon>Basidiomycota</taxon>
        <taxon>Agaricomycotina</taxon>
        <taxon>Agaricomycetes</taxon>
        <taxon>Agaricomycetidae</taxon>
        <taxon>Agaricales</taxon>
        <taxon>Agaricineae</taxon>
        <taxon>Strophariaceae</taxon>
        <taxon>Hypholoma</taxon>
    </lineage>
</organism>
<dbReference type="Proteomes" id="UP000054270">
    <property type="component" value="Unassembled WGS sequence"/>
</dbReference>